<feature type="compositionally biased region" description="Low complexity" evidence="1">
    <location>
        <begin position="14"/>
        <end position="25"/>
    </location>
</feature>
<dbReference type="AlphaFoldDB" id="U4L7J6"/>
<gene>
    <name evidence="2" type="ORF">PCON_05691</name>
</gene>
<dbReference type="EMBL" id="HF935280">
    <property type="protein sequence ID" value="CCX06104.1"/>
    <property type="molecule type" value="Genomic_DNA"/>
</dbReference>
<reference evidence="2 3" key="1">
    <citation type="journal article" date="2013" name="PLoS Genet.">
        <title>The genome and development-dependent transcriptomes of Pyronema confluens: a window into fungal evolution.</title>
        <authorList>
            <person name="Traeger S."/>
            <person name="Altegoer F."/>
            <person name="Freitag M."/>
            <person name="Gabaldon T."/>
            <person name="Kempken F."/>
            <person name="Kumar A."/>
            <person name="Marcet-Houben M."/>
            <person name="Poggeler S."/>
            <person name="Stajich J.E."/>
            <person name="Nowrousian M."/>
        </authorList>
    </citation>
    <scope>NUCLEOTIDE SEQUENCE [LARGE SCALE GENOMIC DNA]</scope>
    <source>
        <strain evidence="3">CBS 100304</strain>
        <tissue evidence="2">Vegetative mycelium</tissue>
    </source>
</reference>
<sequence>MPSTTMNKKIEPISRPSSRCSTPTRRSSRIQKIVRPASVHPLPTPRASPSPSNSRPSTPRQSLSHNRTASTPMRAVYTYTTASPSSPSSPVPTCQSPTVNWDCVSQVVSDQKILSTFEKPTTPEGSNTVAGYGRIITTTTTTTVTTTIATSEILHPGEMGYEASLARHRAIQEASQEEKQRIMNLYHQSREMSRGEVGLHQNFHQQHHQSVKPSRTVTSTA</sequence>
<dbReference type="eggNOG" id="ENOG502T04B">
    <property type="taxonomic scope" value="Eukaryota"/>
</dbReference>
<feature type="compositionally biased region" description="Low complexity" evidence="1">
    <location>
        <begin position="49"/>
        <end position="62"/>
    </location>
</feature>
<organism evidence="2 3">
    <name type="scientific">Pyronema omphalodes (strain CBS 100304)</name>
    <name type="common">Pyronema confluens</name>
    <dbReference type="NCBI Taxonomy" id="1076935"/>
    <lineage>
        <taxon>Eukaryota</taxon>
        <taxon>Fungi</taxon>
        <taxon>Dikarya</taxon>
        <taxon>Ascomycota</taxon>
        <taxon>Pezizomycotina</taxon>
        <taxon>Pezizomycetes</taxon>
        <taxon>Pezizales</taxon>
        <taxon>Pyronemataceae</taxon>
        <taxon>Pyronema</taxon>
    </lineage>
</organism>
<evidence type="ECO:0000313" key="2">
    <source>
        <dbReference type="EMBL" id="CCX06104.1"/>
    </source>
</evidence>
<evidence type="ECO:0000256" key="1">
    <source>
        <dbReference type="SAM" id="MobiDB-lite"/>
    </source>
</evidence>
<accession>U4L7J6</accession>
<protein>
    <submittedName>
        <fullName evidence="2">Uncharacterized protein</fullName>
    </submittedName>
</protein>
<feature type="region of interest" description="Disordered" evidence="1">
    <location>
        <begin position="1"/>
        <end position="72"/>
    </location>
</feature>
<name>U4L7J6_PYROM</name>
<dbReference type="OrthoDB" id="5386294at2759"/>
<keyword evidence="3" id="KW-1185">Reference proteome</keyword>
<proteinExistence type="predicted"/>
<evidence type="ECO:0000313" key="3">
    <source>
        <dbReference type="Proteomes" id="UP000018144"/>
    </source>
</evidence>
<dbReference type="Proteomes" id="UP000018144">
    <property type="component" value="Unassembled WGS sequence"/>
</dbReference>